<organism evidence="1">
    <name type="scientific">Setaria italica</name>
    <name type="common">Foxtail millet</name>
    <name type="synonym">Panicum italicum</name>
    <dbReference type="NCBI Taxonomy" id="4555"/>
    <lineage>
        <taxon>Eukaryota</taxon>
        <taxon>Viridiplantae</taxon>
        <taxon>Streptophyta</taxon>
        <taxon>Embryophyta</taxon>
        <taxon>Tracheophyta</taxon>
        <taxon>Spermatophyta</taxon>
        <taxon>Magnoliopsida</taxon>
        <taxon>Liliopsida</taxon>
        <taxon>Poales</taxon>
        <taxon>Poaceae</taxon>
        <taxon>PACMAD clade</taxon>
        <taxon>Panicoideae</taxon>
        <taxon>Panicodae</taxon>
        <taxon>Paniceae</taxon>
        <taxon>Cenchrinae</taxon>
        <taxon>Setaria</taxon>
    </lineage>
</organism>
<reference evidence="1" key="2">
    <citation type="submission" date="2015-07" db="EMBL/GenBank/DDBJ databases">
        <authorList>
            <person name="Noorani M."/>
        </authorList>
    </citation>
    <scope>NUCLEOTIDE SEQUENCE</scope>
    <source>
        <strain evidence="1">Yugu1</strain>
    </source>
</reference>
<dbReference type="EMBL" id="CM003528">
    <property type="protein sequence ID" value="RCV08918.1"/>
    <property type="molecule type" value="Genomic_DNA"/>
</dbReference>
<accession>A0A368PTZ5</accession>
<proteinExistence type="predicted"/>
<protein>
    <submittedName>
        <fullName evidence="1">Uncharacterized protein</fullName>
    </submittedName>
</protein>
<gene>
    <name evidence="1" type="ORF">SETIT_1G365000v2</name>
</gene>
<name>A0A368PTZ5_SETIT</name>
<reference evidence="1" key="1">
    <citation type="journal article" date="2012" name="Nat. Biotechnol.">
        <title>Reference genome sequence of the model plant Setaria.</title>
        <authorList>
            <person name="Bennetzen J.L."/>
            <person name="Schmutz J."/>
            <person name="Wang H."/>
            <person name="Percifield R."/>
            <person name="Hawkins J."/>
            <person name="Pontaroli A.C."/>
            <person name="Estep M."/>
            <person name="Feng L."/>
            <person name="Vaughn J.N."/>
            <person name="Grimwood J."/>
            <person name="Jenkins J."/>
            <person name="Barry K."/>
            <person name="Lindquist E."/>
            <person name="Hellsten U."/>
            <person name="Deshpande S."/>
            <person name="Wang X."/>
            <person name="Wu X."/>
            <person name="Mitros T."/>
            <person name="Triplett J."/>
            <person name="Yang X."/>
            <person name="Ye C.Y."/>
            <person name="Mauro-Herrera M."/>
            <person name="Wang L."/>
            <person name="Li P."/>
            <person name="Sharma M."/>
            <person name="Sharma R."/>
            <person name="Ronald P.C."/>
            <person name="Panaud O."/>
            <person name="Kellogg E.A."/>
            <person name="Brutnell T.P."/>
            <person name="Doust A.N."/>
            <person name="Tuskan G.A."/>
            <person name="Rokhsar D."/>
            <person name="Devos K.M."/>
        </authorList>
    </citation>
    <scope>NUCLEOTIDE SEQUENCE [LARGE SCALE GENOMIC DNA]</scope>
    <source>
        <strain evidence="1">Yugu1</strain>
    </source>
</reference>
<dbReference type="AlphaFoldDB" id="A0A368PTZ5"/>
<evidence type="ECO:0000313" key="1">
    <source>
        <dbReference type="EMBL" id="RCV08918.1"/>
    </source>
</evidence>
<sequence length="122" mass="13264">MREKNKCGSSRRLCSKSALSLQLVPKSLDFVISMCSLQLVVGWVGRYLQRCAGWFSSSDCSAQCTVIYKCEEAVHGRMPHLLLGLGGHNGLCSLTGKMQCTATPALSQPLRSLLSAEICLLQ</sequence>